<dbReference type="InterPro" id="IPR000994">
    <property type="entry name" value="Pept_M24"/>
</dbReference>
<keyword evidence="4" id="KW-1185">Reference proteome</keyword>
<dbReference type="InterPro" id="IPR050659">
    <property type="entry name" value="Peptidase_M24B"/>
</dbReference>
<dbReference type="Proteomes" id="UP000433493">
    <property type="component" value="Unassembled WGS sequence"/>
</dbReference>
<evidence type="ECO:0000259" key="2">
    <source>
        <dbReference type="Pfam" id="PF01321"/>
    </source>
</evidence>
<evidence type="ECO:0000259" key="1">
    <source>
        <dbReference type="Pfam" id="PF00557"/>
    </source>
</evidence>
<dbReference type="InterPro" id="IPR029149">
    <property type="entry name" value="Creatin/AminoP/Spt16_N"/>
</dbReference>
<dbReference type="Gene3D" id="3.40.350.10">
    <property type="entry name" value="Creatinase/prolidase N-terminal domain"/>
    <property type="match status" value="1"/>
</dbReference>
<dbReference type="InterPro" id="IPR036005">
    <property type="entry name" value="Creatinase/aminopeptidase-like"/>
</dbReference>
<evidence type="ECO:0000313" key="3">
    <source>
        <dbReference type="EMBL" id="KAB1642169.1"/>
    </source>
</evidence>
<dbReference type="Pfam" id="PF00557">
    <property type="entry name" value="Peptidase_M24"/>
    <property type="match status" value="1"/>
</dbReference>
<dbReference type="EMBL" id="WBKB01000006">
    <property type="protein sequence ID" value="KAB1642169.1"/>
    <property type="molecule type" value="Genomic_DNA"/>
</dbReference>
<organism evidence="3 4">
    <name type="scientific">Gulosibacter chungangensis</name>
    <dbReference type="NCBI Taxonomy" id="979746"/>
    <lineage>
        <taxon>Bacteria</taxon>
        <taxon>Bacillati</taxon>
        <taxon>Actinomycetota</taxon>
        <taxon>Actinomycetes</taxon>
        <taxon>Micrococcales</taxon>
        <taxon>Microbacteriaceae</taxon>
        <taxon>Gulosibacter</taxon>
    </lineage>
</organism>
<dbReference type="Gene3D" id="3.90.230.10">
    <property type="entry name" value="Creatinase/methionine aminopeptidase superfamily"/>
    <property type="match status" value="1"/>
</dbReference>
<protein>
    <submittedName>
        <fullName evidence="3">M24 family metallopeptidase</fullName>
    </submittedName>
</protein>
<feature type="domain" description="Creatinase N-terminal" evidence="2">
    <location>
        <begin position="20"/>
        <end position="170"/>
    </location>
</feature>
<dbReference type="SUPFAM" id="SSF53092">
    <property type="entry name" value="Creatinase/prolidase N-terminal domain"/>
    <property type="match status" value="1"/>
</dbReference>
<dbReference type="InterPro" id="IPR000587">
    <property type="entry name" value="Creatinase_N"/>
</dbReference>
<dbReference type="AlphaFoldDB" id="A0A7J5BA92"/>
<dbReference type="RefSeq" id="WP_158052624.1">
    <property type="nucleotide sequence ID" value="NZ_WBKB01000006.1"/>
</dbReference>
<gene>
    <name evidence="3" type="ORF">F8O05_10105</name>
</gene>
<accession>A0A7J5BA92</accession>
<dbReference type="Pfam" id="PF01321">
    <property type="entry name" value="Creatinase_N"/>
    <property type="match status" value="1"/>
</dbReference>
<dbReference type="OrthoDB" id="9761809at2"/>
<sequence>MTTDIDRAGIPFEAEEYANRQRRAREAAREAGFDALLIADPANLYYLTGYNAWSFYMPQVLYFPVEGEPVFILREMDANGAHRTATGIARERIFGYPETLIHQHDSHPGQWIAQKLRELGLGGSAGQDARVGYEGEAHFFTVRTFRYLQEELPNWRLDECHDLVNWVRLVKSPAEIEYLRAAGRVCDHAISQGVGALYAGRPANEVAAEILHAQAQGPVAYADEDARGQLVDGDYPAIVPMLPTGEGADTPHLTWSNSPMPANEGISFEIAGVHRRYHAPMARTAVIGTPSKELERLAGFTVEGMLAALEVVRPGATAHEVTEAFTREIAKGGYTKNSRLGYSIGIGFPPDWGERTVSLRRDDQTVLQENMTFHLIAGMWMTGYGFEASDSIRVTDSGVERLTSYPRDLITIPNRSLL</sequence>
<feature type="domain" description="Peptidase M24" evidence="1">
    <location>
        <begin position="177"/>
        <end position="396"/>
    </location>
</feature>
<name>A0A7J5BA92_9MICO</name>
<dbReference type="PANTHER" id="PTHR46112:SF2">
    <property type="entry name" value="XAA-PRO AMINOPEPTIDASE P-RELATED"/>
    <property type="match status" value="1"/>
</dbReference>
<reference evidence="3 4" key="1">
    <citation type="submission" date="2019-09" db="EMBL/GenBank/DDBJ databases">
        <title>Phylogeny of genus Pseudoclavibacter and closely related genus.</title>
        <authorList>
            <person name="Li Y."/>
        </authorList>
    </citation>
    <scope>NUCLEOTIDE SEQUENCE [LARGE SCALE GENOMIC DNA]</scope>
    <source>
        <strain evidence="3 4">KCTC 13959</strain>
    </source>
</reference>
<dbReference type="SUPFAM" id="SSF55920">
    <property type="entry name" value="Creatinase/aminopeptidase"/>
    <property type="match status" value="1"/>
</dbReference>
<evidence type="ECO:0000313" key="4">
    <source>
        <dbReference type="Proteomes" id="UP000433493"/>
    </source>
</evidence>
<dbReference type="PANTHER" id="PTHR46112">
    <property type="entry name" value="AMINOPEPTIDASE"/>
    <property type="match status" value="1"/>
</dbReference>
<proteinExistence type="predicted"/>
<dbReference type="CDD" id="cd01066">
    <property type="entry name" value="APP_MetAP"/>
    <property type="match status" value="1"/>
</dbReference>
<comment type="caution">
    <text evidence="3">The sequence shown here is derived from an EMBL/GenBank/DDBJ whole genome shotgun (WGS) entry which is preliminary data.</text>
</comment>